<proteinExistence type="predicted"/>
<comment type="caution">
    <text evidence="1">The sequence shown here is derived from an EMBL/GenBank/DDBJ whole genome shotgun (WGS) entry which is preliminary data.</text>
</comment>
<evidence type="ECO:0000313" key="2">
    <source>
        <dbReference type="Proteomes" id="UP000814033"/>
    </source>
</evidence>
<reference evidence="1" key="1">
    <citation type="submission" date="2021-02" db="EMBL/GenBank/DDBJ databases">
        <authorList>
            <consortium name="DOE Joint Genome Institute"/>
            <person name="Ahrendt S."/>
            <person name="Looney B.P."/>
            <person name="Miyauchi S."/>
            <person name="Morin E."/>
            <person name="Drula E."/>
            <person name="Courty P.E."/>
            <person name="Chicoki N."/>
            <person name="Fauchery L."/>
            <person name="Kohler A."/>
            <person name="Kuo A."/>
            <person name="Labutti K."/>
            <person name="Pangilinan J."/>
            <person name="Lipzen A."/>
            <person name="Riley R."/>
            <person name="Andreopoulos W."/>
            <person name="He G."/>
            <person name="Johnson J."/>
            <person name="Barry K.W."/>
            <person name="Grigoriev I.V."/>
            <person name="Nagy L."/>
            <person name="Hibbett D."/>
            <person name="Henrissat B."/>
            <person name="Matheny P.B."/>
            <person name="Labbe J."/>
            <person name="Martin F."/>
        </authorList>
    </citation>
    <scope>NUCLEOTIDE SEQUENCE</scope>
    <source>
        <strain evidence="1">FP105234-sp</strain>
    </source>
</reference>
<sequence length="182" mass="20010">MVGRDPGACGARCHADPFPLWAPGSGHARATRPASLSRAAAIMKSPGTEDRGSAFRCLHVPGVDLHKRSRAQHETASRWPLGQRCAPIMGQLCPLGLANSKELSDLPHSFARPAHRPTGPLSFQRERRVRSMNFETQNAYEYRNTESPRTGGRRQTCAGVRHTCTRSDCDNVPQSSRARADR</sequence>
<reference evidence="1" key="2">
    <citation type="journal article" date="2022" name="New Phytol.">
        <title>Evolutionary transition to the ectomycorrhizal habit in the genomes of a hyperdiverse lineage of mushroom-forming fungi.</title>
        <authorList>
            <person name="Looney B."/>
            <person name="Miyauchi S."/>
            <person name="Morin E."/>
            <person name="Drula E."/>
            <person name="Courty P.E."/>
            <person name="Kohler A."/>
            <person name="Kuo A."/>
            <person name="LaButti K."/>
            <person name="Pangilinan J."/>
            <person name="Lipzen A."/>
            <person name="Riley R."/>
            <person name="Andreopoulos W."/>
            <person name="He G."/>
            <person name="Johnson J."/>
            <person name="Nolan M."/>
            <person name="Tritt A."/>
            <person name="Barry K.W."/>
            <person name="Grigoriev I.V."/>
            <person name="Nagy L.G."/>
            <person name="Hibbett D."/>
            <person name="Henrissat B."/>
            <person name="Matheny P.B."/>
            <person name="Labbe J."/>
            <person name="Martin F.M."/>
        </authorList>
    </citation>
    <scope>NUCLEOTIDE SEQUENCE</scope>
    <source>
        <strain evidence="1">FP105234-sp</strain>
    </source>
</reference>
<dbReference type="EMBL" id="MU275874">
    <property type="protein sequence ID" value="KAI0049375.1"/>
    <property type="molecule type" value="Genomic_DNA"/>
</dbReference>
<keyword evidence="2" id="KW-1185">Reference proteome</keyword>
<evidence type="ECO:0000313" key="1">
    <source>
        <dbReference type="EMBL" id="KAI0049375.1"/>
    </source>
</evidence>
<accession>A0ACB8S046</accession>
<protein>
    <submittedName>
        <fullName evidence="1">Uncharacterized protein</fullName>
    </submittedName>
</protein>
<dbReference type="Proteomes" id="UP000814033">
    <property type="component" value="Unassembled WGS sequence"/>
</dbReference>
<organism evidence="1 2">
    <name type="scientific">Auriscalpium vulgare</name>
    <dbReference type="NCBI Taxonomy" id="40419"/>
    <lineage>
        <taxon>Eukaryota</taxon>
        <taxon>Fungi</taxon>
        <taxon>Dikarya</taxon>
        <taxon>Basidiomycota</taxon>
        <taxon>Agaricomycotina</taxon>
        <taxon>Agaricomycetes</taxon>
        <taxon>Russulales</taxon>
        <taxon>Auriscalpiaceae</taxon>
        <taxon>Auriscalpium</taxon>
    </lineage>
</organism>
<name>A0ACB8S046_9AGAM</name>
<gene>
    <name evidence="1" type="ORF">FA95DRAFT_897506</name>
</gene>